<evidence type="ECO:0000313" key="2">
    <source>
        <dbReference type="Proteomes" id="UP001254488"/>
    </source>
</evidence>
<dbReference type="EMBL" id="JAVRHZ010000007">
    <property type="protein sequence ID" value="MDT0556631.1"/>
    <property type="molecule type" value="Genomic_DNA"/>
</dbReference>
<reference evidence="1 2" key="1">
    <citation type="submission" date="2023-09" db="EMBL/GenBank/DDBJ databases">
        <authorList>
            <person name="Rey-Velasco X."/>
        </authorList>
    </citation>
    <scope>NUCLEOTIDE SEQUENCE [LARGE SCALE GENOMIC DNA]</scope>
    <source>
        <strain evidence="1 2">W242</strain>
    </source>
</reference>
<protein>
    <submittedName>
        <fullName evidence="1">Uncharacterized protein</fullName>
    </submittedName>
</protein>
<evidence type="ECO:0000313" key="1">
    <source>
        <dbReference type="EMBL" id="MDT0556631.1"/>
    </source>
</evidence>
<comment type="caution">
    <text evidence="1">The sequence shown here is derived from an EMBL/GenBank/DDBJ whole genome shotgun (WGS) entry which is preliminary data.</text>
</comment>
<organism evidence="1 2">
    <name type="scientific">Patiriisocius hiemis</name>
    <dbReference type="NCBI Taxonomy" id="3075604"/>
    <lineage>
        <taxon>Bacteria</taxon>
        <taxon>Pseudomonadati</taxon>
        <taxon>Bacteroidota</taxon>
        <taxon>Flavobacteriia</taxon>
        <taxon>Flavobacteriales</taxon>
        <taxon>Flavobacteriaceae</taxon>
        <taxon>Patiriisocius</taxon>
    </lineage>
</organism>
<dbReference type="SUPFAM" id="SSF101898">
    <property type="entry name" value="NHL repeat"/>
    <property type="match status" value="1"/>
</dbReference>
<gene>
    <name evidence="1" type="ORF">RM538_11475</name>
</gene>
<proteinExistence type="predicted"/>
<dbReference type="PROSITE" id="PS51257">
    <property type="entry name" value="PROKAR_LIPOPROTEIN"/>
    <property type="match status" value="1"/>
</dbReference>
<dbReference type="Proteomes" id="UP001254488">
    <property type="component" value="Unassembled WGS sequence"/>
</dbReference>
<name>A0ABU2YFI2_9FLAO</name>
<sequence length="284" mass="32554">MYKYILIFLISTSVSCQTDFGKLTIESSLHNDLVEVSGIEYIDNTKLIWMVEDSGNEAKIFGYNPKTKNTKTIITVTNAENNDWEDLASDKEGNLYIGDFGNNSNKRKHLTIYKISNGDLFDKKEVKATKIEFKLEDQEKFPPKKKNRNFDIESFFVLNNNFYLVSRNRSSKFDGTAKLYKLSMNGKEDKANVVSSFKTCEDKTDCQITSATINHTTGEIVLLSYDKIWVLTDYKQDNIFEGSVKEINLDHFSQKESITFLNSKLYIVDEKIGIGGSNVYFLEL</sequence>
<keyword evidence="2" id="KW-1185">Reference proteome</keyword>
<accession>A0ABU2YFI2</accession>
<dbReference type="RefSeq" id="WP_311333582.1">
    <property type="nucleotide sequence ID" value="NZ_JAVRHZ010000007.1"/>
</dbReference>